<feature type="transmembrane region" description="Helical" evidence="5">
    <location>
        <begin position="105"/>
        <end position="125"/>
    </location>
</feature>
<dbReference type="KEGG" id="pht:BLM14_15535"/>
<proteinExistence type="predicted"/>
<keyword evidence="3 5" id="KW-1133">Transmembrane helix</keyword>
<evidence type="ECO:0000256" key="3">
    <source>
        <dbReference type="ARBA" id="ARBA00022989"/>
    </source>
</evidence>
<dbReference type="AlphaFoldDB" id="A0A2N9VSJ4"/>
<name>A0A2N9VSJ4_9HYPH</name>
<comment type="caution">
    <text evidence="6">The sequence shown here is derived from an EMBL/GenBank/DDBJ whole genome shotgun (WGS) entry which is preliminary data.</text>
</comment>
<dbReference type="Pfam" id="PF13564">
    <property type="entry name" value="DoxX_2"/>
    <property type="match status" value="1"/>
</dbReference>
<protein>
    <recommendedName>
        <fullName evidence="8">DoxX family protein</fullName>
    </recommendedName>
</protein>
<evidence type="ECO:0000256" key="4">
    <source>
        <dbReference type="ARBA" id="ARBA00023136"/>
    </source>
</evidence>
<keyword evidence="7" id="KW-1185">Reference proteome</keyword>
<dbReference type="Proteomes" id="UP000232163">
    <property type="component" value="Unassembled WGS sequence"/>
</dbReference>
<reference evidence="7" key="1">
    <citation type="journal article" date="2017" name="Int J Environ Stud">
        <title>Does the Miocene-Pliocene relict legume Oxytropis triphylla form nitrogen-fixing nodules with a combination of bacterial strains?</title>
        <authorList>
            <person name="Safronova V."/>
            <person name="Belimov A."/>
            <person name="Sazanova A."/>
            <person name="Kuznetsova I."/>
            <person name="Popova J."/>
            <person name="Andronov E."/>
            <person name="Verkhozina A."/>
            <person name="Tikhonovich I."/>
        </authorList>
    </citation>
    <scope>NUCLEOTIDE SEQUENCE [LARGE SCALE GENOMIC DNA]</scope>
    <source>
        <strain evidence="7">Tri-38</strain>
    </source>
</reference>
<dbReference type="RefSeq" id="WP_100000265.1">
    <property type="nucleotide sequence ID" value="NZ_CP017940.1"/>
</dbReference>
<organism evidence="6 7">
    <name type="scientific">Phyllobacterium zundukense</name>
    <dbReference type="NCBI Taxonomy" id="1867719"/>
    <lineage>
        <taxon>Bacteria</taxon>
        <taxon>Pseudomonadati</taxon>
        <taxon>Pseudomonadota</taxon>
        <taxon>Alphaproteobacteria</taxon>
        <taxon>Hyphomicrobiales</taxon>
        <taxon>Phyllobacteriaceae</taxon>
        <taxon>Phyllobacterium</taxon>
    </lineage>
</organism>
<dbReference type="GO" id="GO:0016020">
    <property type="term" value="C:membrane"/>
    <property type="evidence" value="ECO:0007669"/>
    <property type="project" value="UniProtKB-SubCell"/>
</dbReference>
<accession>A0A2N9VSJ4</accession>
<comment type="subcellular location">
    <subcellularLocation>
        <location evidence="1">Membrane</location>
        <topology evidence="1">Multi-pass membrane protein</topology>
    </subcellularLocation>
</comment>
<keyword evidence="4 5" id="KW-0472">Membrane</keyword>
<feature type="transmembrane region" description="Helical" evidence="5">
    <location>
        <begin position="59"/>
        <end position="76"/>
    </location>
</feature>
<evidence type="ECO:0000256" key="1">
    <source>
        <dbReference type="ARBA" id="ARBA00004141"/>
    </source>
</evidence>
<evidence type="ECO:0000256" key="5">
    <source>
        <dbReference type="SAM" id="Phobius"/>
    </source>
</evidence>
<dbReference type="InterPro" id="IPR032808">
    <property type="entry name" value="DoxX"/>
</dbReference>
<evidence type="ECO:0000313" key="7">
    <source>
        <dbReference type="Proteomes" id="UP000232163"/>
    </source>
</evidence>
<feature type="transmembrane region" description="Helical" evidence="5">
    <location>
        <begin position="21"/>
        <end position="39"/>
    </location>
</feature>
<evidence type="ECO:0000313" key="6">
    <source>
        <dbReference type="EMBL" id="PIO42462.1"/>
    </source>
</evidence>
<gene>
    <name evidence="6" type="ORF">B5P45_25990</name>
</gene>
<evidence type="ECO:0008006" key="8">
    <source>
        <dbReference type="Google" id="ProtNLM"/>
    </source>
</evidence>
<dbReference type="EMBL" id="MZMT01000053">
    <property type="protein sequence ID" value="PIO42462.1"/>
    <property type="molecule type" value="Genomic_DNA"/>
</dbReference>
<feature type="transmembrane region" description="Helical" evidence="5">
    <location>
        <begin position="81"/>
        <end position="99"/>
    </location>
</feature>
<dbReference type="OrthoDB" id="9811373at2"/>
<keyword evidence="2 5" id="KW-0812">Transmembrane</keyword>
<evidence type="ECO:0000256" key="2">
    <source>
        <dbReference type="ARBA" id="ARBA00022692"/>
    </source>
</evidence>
<sequence length="138" mass="15006">MEFTERSTTISSSRAVWAGRVLSGLVILFLIFDGGIKLVPLDVVTETTAQLGYPGSANFARFLGILTLVCTLLYAYPRTAVLGAILLTGYLGGAIATHVRIANPLFSHTLFGVYLGLMIWGGLYLRDPRIRALIPFSR</sequence>